<feature type="domain" description="AB hydrolase-1" evidence="1">
    <location>
        <begin position="24"/>
        <end position="248"/>
    </location>
</feature>
<dbReference type="Gene3D" id="3.40.50.1820">
    <property type="entry name" value="alpha/beta hydrolase"/>
    <property type="match status" value="1"/>
</dbReference>
<dbReference type="InterPro" id="IPR000073">
    <property type="entry name" value="AB_hydrolase_1"/>
</dbReference>
<keyword evidence="2" id="KW-0378">Hydrolase</keyword>
<dbReference type="GO" id="GO:0016787">
    <property type="term" value="F:hydrolase activity"/>
    <property type="evidence" value="ECO:0007669"/>
    <property type="project" value="UniProtKB-KW"/>
</dbReference>
<evidence type="ECO:0000313" key="3">
    <source>
        <dbReference type="Proteomes" id="UP000702952"/>
    </source>
</evidence>
<comment type="caution">
    <text evidence="2">The sequence shown here is derived from an EMBL/GenBank/DDBJ whole genome shotgun (WGS) entry which is preliminary data.</text>
</comment>
<protein>
    <submittedName>
        <fullName evidence="2">Alpha/beta hydrolase</fullName>
    </submittedName>
</protein>
<dbReference type="PANTHER" id="PTHR43798">
    <property type="entry name" value="MONOACYLGLYCEROL LIPASE"/>
    <property type="match status" value="1"/>
</dbReference>
<proteinExistence type="predicted"/>
<evidence type="ECO:0000259" key="1">
    <source>
        <dbReference type="Pfam" id="PF12697"/>
    </source>
</evidence>
<name>A0AA44F4R9_AGRTU</name>
<dbReference type="SUPFAM" id="SSF54427">
    <property type="entry name" value="NTF2-like"/>
    <property type="match status" value="1"/>
</dbReference>
<dbReference type="Gene3D" id="3.10.450.50">
    <property type="match status" value="1"/>
</dbReference>
<dbReference type="Proteomes" id="UP000702952">
    <property type="component" value="Unassembled WGS sequence"/>
</dbReference>
<dbReference type="AlphaFoldDB" id="A0AA44F4R9"/>
<organism evidence="2 3">
    <name type="scientific">Agrobacterium tumefaciens</name>
    <dbReference type="NCBI Taxonomy" id="358"/>
    <lineage>
        <taxon>Bacteria</taxon>
        <taxon>Pseudomonadati</taxon>
        <taxon>Pseudomonadota</taxon>
        <taxon>Alphaproteobacteria</taxon>
        <taxon>Hyphomicrobiales</taxon>
        <taxon>Rhizobiaceae</taxon>
        <taxon>Rhizobium/Agrobacterium group</taxon>
        <taxon>Agrobacterium</taxon>
        <taxon>Agrobacterium tumefaciens complex</taxon>
    </lineage>
</organism>
<gene>
    <name evidence="2" type="ORF">G6M46_14515</name>
</gene>
<reference evidence="2" key="1">
    <citation type="journal article" date="2020" name="Science">
        <title>Unexpected conservation and global transmission of agrobacterial virulence plasmids.</title>
        <authorList>
            <person name="Weisberg A.J."/>
            <person name="Davis E.W. 2nd"/>
            <person name="Tabima J."/>
            <person name="Belcher M.S."/>
            <person name="Miller M."/>
            <person name="Kuo C.H."/>
            <person name="Loper J.E."/>
            <person name="Grunwald N.J."/>
            <person name="Putnam M.L."/>
            <person name="Chang J.H."/>
        </authorList>
    </citation>
    <scope>NUCLEOTIDE SEQUENCE</scope>
    <source>
        <strain evidence="2">17-1853-1a</strain>
    </source>
</reference>
<accession>A0AA44F4R9</accession>
<dbReference type="RefSeq" id="WP_081308801.1">
    <property type="nucleotide sequence ID" value="NZ_CP123840.1"/>
</dbReference>
<dbReference type="SUPFAM" id="SSF53474">
    <property type="entry name" value="alpha/beta-Hydrolases"/>
    <property type="match status" value="1"/>
</dbReference>
<dbReference type="InterPro" id="IPR032710">
    <property type="entry name" value="NTF2-like_dom_sf"/>
</dbReference>
<dbReference type="InterPro" id="IPR050266">
    <property type="entry name" value="AB_hydrolase_sf"/>
</dbReference>
<sequence length="404" mass="43612">MASRTSGNSLDTSEKIRGNGSNYVVFIHGFLDSGEVWAKVVDSLNKADYTSVTMDLPGMGTHYLDDSDLTIAIYARRIAELIERLGKSVVLVGQSMGAQIAEYVATKLTDQVRGLVLLTPVPFGGLHAPEEALAPYKALGGNPTLQRQARHALSPNMSSENLDFLTQVGAVVAPRIVSRLVDIWNNGVEDASEKSEFHGPVLIMAGAADPFVDEEMATGTSKRFANSRLESVPGGGHWAHVESPKVVASMIDSFVKSLSSSDGAGDWKQAFSRKSANAFAEAFAEDVLLEASTLNSPIRGRENVKQVMEAASRIYEHLEFTNSAAKEPRQYEEWKAKAFGGVEISGLTVITRNEQGQIEHVAIHHRPLGAALLFSVRLGSELKGKVNAKHFASTAALPPELQRS</sequence>
<evidence type="ECO:0000313" key="2">
    <source>
        <dbReference type="EMBL" id="NTC29359.1"/>
    </source>
</evidence>
<dbReference type="Pfam" id="PF12697">
    <property type="entry name" value="Abhydrolase_6"/>
    <property type="match status" value="1"/>
</dbReference>
<dbReference type="EMBL" id="JAAMAY010000024">
    <property type="protein sequence ID" value="NTC29359.1"/>
    <property type="molecule type" value="Genomic_DNA"/>
</dbReference>
<dbReference type="InterPro" id="IPR029058">
    <property type="entry name" value="AB_hydrolase_fold"/>
</dbReference>